<dbReference type="InterPro" id="IPR050116">
    <property type="entry name" value="DNA_polymerase-Y"/>
</dbReference>
<dbReference type="EMBL" id="SACQ01000004">
    <property type="protein sequence ID" value="RVU30574.1"/>
    <property type="molecule type" value="Genomic_DNA"/>
</dbReference>
<feature type="site" description="Substrate discrimination" evidence="15">
    <location>
        <position position="13"/>
    </location>
</feature>
<dbReference type="CDD" id="cd03586">
    <property type="entry name" value="PolY_Pol_IV_kappa"/>
    <property type="match status" value="1"/>
</dbReference>
<dbReference type="InterPro" id="IPR053848">
    <property type="entry name" value="IMS_HHH_1"/>
</dbReference>
<evidence type="ECO:0000313" key="18">
    <source>
        <dbReference type="Proteomes" id="UP000282818"/>
    </source>
</evidence>
<evidence type="ECO:0000256" key="15">
    <source>
        <dbReference type="HAMAP-Rule" id="MF_01113"/>
    </source>
</evidence>
<evidence type="ECO:0000256" key="6">
    <source>
        <dbReference type="ARBA" id="ARBA00022695"/>
    </source>
</evidence>
<feature type="binding site" evidence="15">
    <location>
        <position position="8"/>
    </location>
    <ligand>
        <name>Mg(2+)</name>
        <dbReference type="ChEBI" id="CHEBI:18420"/>
    </ligand>
</feature>
<evidence type="ECO:0000256" key="10">
    <source>
        <dbReference type="ARBA" id="ARBA00022842"/>
    </source>
</evidence>
<dbReference type="GO" id="GO:0005829">
    <property type="term" value="C:cytosol"/>
    <property type="evidence" value="ECO:0007669"/>
    <property type="project" value="TreeGrafter"/>
</dbReference>
<evidence type="ECO:0000256" key="14">
    <source>
        <dbReference type="ARBA" id="ARBA00049244"/>
    </source>
</evidence>
<protein>
    <recommendedName>
        <fullName evidence="15">DNA polymerase IV</fullName>
        <shortName evidence="15">Pol IV</shortName>
        <ecNumber evidence="15">2.7.7.7</ecNumber>
    </recommendedName>
</protein>
<keyword evidence="13 15" id="KW-0234">DNA repair</keyword>
<evidence type="ECO:0000256" key="12">
    <source>
        <dbReference type="ARBA" id="ARBA00023125"/>
    </source>
</evidence>
<keyword evidence="8 15" id="KW-0479">Metal-binding</keyword>
<keyword evidence="10 15" id="KW-0460">Magnesium</keyword>
<dbReference type="PROSITE" id="PS50173">
    <property type="entry name" value="UMUC"/>
    <property type="match status" value="1"/>
</dbReference>
<comment type="subunit">
    <text evidence="15">Monomer.</text>
</comment>
<dbReference type="InterPro" id="IPR001126">
    <property type="entry name" value="UmuC"/>
</dbReference>
<evidence type="ECO:0000256" key="4">
    <source>
        <dbReference type="ARBA" id="ARBA00022490"/>
    </source>
</evidence>
<dbReference type="FunFam" id="1.10.150.20:FF:000019">
    <property type="entry name" value="DNA polymerase IV"/>
    <property type="match status" value="1"/>
</dbReference>
<dbReference type="InterPro" id="IPR017961">
    <property type="entry name" value="DNA_pol_Y-fam_little_finger"/>
</dbReference>
<comment type="catalytic activity">
    <reaction evidence="14 15">
        <text>DNA(n) + a 2'-deoxyribonucleoside 5'-triphosphate = DNA(n+1) + diphosphate</text>
        <dbReference type="Rhea" id="RHEA:22508"/>
        <dbReference type="Rhea" id="RHEA-COMP:17339"/>
        <dbReference type="Rhea" id="RHEA-COMP:17340"/>
        <dbReference type="ChEBI" id="CHEBI:33019"/>
        <dbReference type="ChEBI" id="CHEBI:61560"/>
        <dbReference type="ChEBI" id="CHEBI:173112"/>
        <dbReference type="EC" id="2.7.7.7"/>
    </reaction>
</comment>
<dbReference type="SUPFAM" id="SSF100879">
    <property type="entry name" value="Lesion bypass DNA polymerase (Y-family), little finger domain"/>
    <property type="match status" value="1"/>
</dbReference>
<comment type="similarity">
    <text evidence="2 15">Belongs to the DNA polymerase type-Y family.</text>
</comment>
<evidence type="ECO:0000256" key="11">
    <source>
        <dbReference type="ARBA" id="ARBA00022932"/>
    </source>
</evidence>
<evidence type="ECO:0000256" key="7">
    <source>
        <dbReference type="ARBA" id="ARBA00022705"/>
    </source>
</evidence>
<dbReference type="Gene3D" id="3.30.1490.100">
    <property type="entry name" value="DNA polymerase, Y-family, little finger domain"/>
    <property type="match status" value="1"/>
</dbReference>
<comment type="cofactor">
    <cofactor evidence="15">
        <name>Mg(2+)</name>
        <dbReference type="ChEBI" id="CHEBI:18420"/>
    </cofactor>
    <text evidence="15">Binds 2 magnesium ions per subunit.</text>
</comment>
<feature type="active site" evidence="15">
    <location>
        <position position="104"/>
    </location>
</feature>
<dbReference type="InterPro" id="IPR043128">
    <property type="entry name" value="Rev_trsase/Diguanyl_cyclase"/>
</dbReference>
<evidence type="ECO:0000256" key="2">
    <source>
        <dbReference type="ARBA" id="ARBA00010945"/>
    </source>
</evidence>
<keyword evidence="12 15" id="KW-0238">DNA-binding</keyword>
<dbReference type="GO" id="GO:0000287">
    <property type="term" value="F:magnesium ion binding"/>
    <property type="evidence" value="ECO:0007669"/>
    <property type="project" value="UniProtKB-UniRule"/>
</dbReference>
<comment type="function">
    <text evidence="15">Poorly processive, error-prone DNA polymerase involved in untargeted mutagenesis. Copies undamaged DNA at stalled replication forks, which arise in vivo from mismatched or misaligned primer ends. These misaligned primers can be extended by PolIV. Exhibits no 3'-5' exonuclease (proofreading) activity. May be involved in translesional synthesis, in conjunction with the beta clamp from PolIII.</text>
</comment>
<dbReference type="PANTHER" id="PTHR11076:SF33">
    <property type="entry name" value="DNA POLYMERASE KAPPA"/>
    <property type="match status" value="1"/>
</dbReference>
<dbReference type="RefSeq" id="WP_127694109.1">
    <property type="nucleotide sequence ID" value="NZ_SACQ01000004.1"/>
</dbReference>
<keyword evidence="5 15" id="KW-0808">Transferase</keyword>
<evidence type="ECO:0000256" key="1">
    <source>
        <dbReference type="ARBA" id="ARBA00004496"/>
    </source>
</evidence>
<dbReference type="Gene3D" id="3.40.1170.60">
    <property type="match status" value="1"/>
</dbReference>
<dbReference type="Pfam" id="PF21999">
    <property type="entry name" value="IMS_HHH_1"/>
    <property type="match status" value="1"/>
</dbReference>
<keyword evidence="7 15" id="KW-0235">DNA replication</keyword>
<dbReference type="SUPFAM" id="SSF56672">
    <property type="entry name" value="DNA/RNA polymerases"/>
    <property type="match status" value="1"/>
</dbReference>
<sequence length="350" mass="38835">MRKVIHCDCDCFYAAVEMRDNPALRDIPLAIGGAADRRGVIATCNYEARRFGIHSAMSTAQALKRCPALTVMRGNMEKYRTVSQQIMAIYREVTDLIEPLSLDEAYLDVSESQMFNGSATRIAEYLRRRVKEEVGITISAGVAPNKFLAKIASDWDKPDGLFVIAPQDVASFVEVLPVAKLHGVGKKTAAKLAQAGIVTCHDVLQRPLTELVDKFGVFGERLYRLSQGIDERPVQVERRRKSVSVERTYAEDFDAVELCLAQLPSLLDDLARRFDALKGAKRIQGALVKVKFADFSQTTVEQQAKTVSAALFEALMREGHSRGNGKAVRLLGIGYRLGDTEDQPQQLALW</sequence>
<evidence type="ECO:0000259" key="16">
    <source>
        <dbReference type="PROSITE" id="PS50173"/>
    </source>
</evidence>
<evidence type="ECO:0000313" key="17">
    <source>
        <dbReference type="EMBL" id="RVU30574.1"/>
    </source>
</evidence>
<keyword evidence="4 15" id="KW-0963">Cytoplasm</keyword>
<dbReference type="NCBIfam" id="NF002677">
    <property type="entry name" value="PRK02406.1"/>
    <property type="match status" value="1"/>
</dbReference>
<keyword evidence="3 15" id="KW-0515">Mutator protein</keyword>
<gene>
    <name evidence="15" type="primary">dinB</name>
    <name evidence="17" type="ORF">EOE65_09630</name>
</gene>
<name>A0A437Q7Q5_9GAMM</name>
<organism evidence="17 18">
    <name type="scientific">Neptunomonas marina</name>
    <dbReference type="NCBI Taxonomy" id="1815562"/>
    <lineage>
        <taxon>Bacteria</taxon>
        <taxon>Pseudomonadati</taxon>
        <taxon>Pseudomonadota</taxon>
        <taxon>Gammaproteobacteria</taxon>
        <taxon>Oceanospirillales</taxon>
        <taxon>Oceanospirillaceae</taxon>
        <taxon>Neptunomonas</taxon>
    </lineage>
</organism>
<feature type="domain" description="UmuC" evidence="16">
    <location>
        <begin position="4"/>
        <end position="185"/>
    </location>
</feature>
<evidence type="ECO:0000256" key="5">
    <source>
        <dbReference type="ARBA" id="ARBA00022679"/>
    </source>
</evidence>
<dbReference type="Proteomes" id="UP000282818">
    <property type="component" value="Unassembled WGS sequence"/>
</dbReference>
<keyword evidence="11 15" id="KW-0239">DNA-directed DNA polymerase</keyword>
<dbReference type="GO" id="GO:0003684">
    <property type="term" value="F:damaged DNA binding"/>
    <property type="evidence" value="ECO:0007669"/>
    <property type="project" value="InterPro"/>
</dbReference>
<comment type="caution">
    <text evidence="17">The sequence shown here is derived from an EMBL/GenBank/DDBJ whole genome shotgun (WGS) entry which is preliminary data.</text>
</comment>
<dbReference type="GO" id="GO:0009432">
    <property type="term" value="P:SOS response"/>
    <property type="evidence" value="ECO:0007669"/>
    <property type="project" value="UniProtKB-ARBA"/>
</dbReference>
<keyword evidence="18" id="KW-1185">Reference proteome</keyword>
<dbReference type="InterPro" id="IPR036775">
    <property type="entry name" value="DNA_pol_Y-fam_lit_finger_sf"/>
</dbReference>
<dbReference type="GO" id="GO:0042276">
    <property type="term" value="P:error-prone translesion synthesis"/>
    <property type="evidence" value="ECO:0007669"/>
    <property type="project" value="TreeGrafter"/>
</dbReference>
<dbReference type="Pfam" id="PF11799">
    <property type="entry name" value="IMS_C"/>
    <property type="match status" value="1"/>
</dbReference>
<dbReference type="GO" id="GO:0006261">
    <property type="term" value="P:DNA-templated DNA replication"/>
    <property type="evidence" value="ECO:0007669"/>
    <property type="project" value="UniProtKB-UniRule"/>
</dbReference>
<keyword evidence="6 15" id="KW-0548">Nucleotidyltransferase</keyword>
<evidence type="ECO:0000256" key="8">
    <source>
        <dbReference type="ARBA" id="ARBA00022723"/>
    </source>
</evidence>
<dbReference type="FunFam" id="3.40.1170.60:FF:000001">
    <property type="entry name" value="DNA polymerase IV"/>
    <property type="match status" value="1"/>
</dbReference>
<evidence type="ECO:0000256" key="3">
    <source>
        <dbReference type="ARBA" id="ARBA00022457"/>
    </source>
</evidence>
<dbReference type="AlphaFoldDB" id="A0A437Q7Q5"/>
<dbReference type="GO" id="GO:0003887">
    <property type="term" value="F:DNA-directed DNA polymerase activity"/>
    <property type="evidence" value="ECO:0007669"/>
    <property type="project" value="UniProtKB-UniRule"/>
</dbReference>
<evidence type="ECO:0000256" key="13">
    <source>
        <dbReference type="ARBA" id="ARBA00023204"/>
    </source>
</evidence>
<comment type="subcellular location">
    <subcellularLocation>
        <location evidence="1 15">Cytoplasm</location>
    </subcellularLocation>
</comment>
<dbReference type="HAMAP" id="MF_01113">
    <property type="entry name" value="DNApol_IV"/>
    <property type="match status" value="1"/>
</dbReference>
<reference evidence="17 18" key="1">
    <citation type="submission" date="2019-01" db="EMBL/GenBank/DDBJ databases">
        <authorList>
            <person name="Chen W.-M."/>
        </authorList>
    </citation>
    <scope>NUCLEOTIDE SEQUENCE [LARGE SCALE GENOMIC DNA]</scope>
    <source>
        <strain evidence="17 18">HPM-16</strain>
    </source>
</reference>
<feature type="binding site" evidence="15">
    <location>
        <position position="103"/>
    </location>
    <ligand>
        <name>Mg(2+)</name>
        <dbReference type="ChEBI" id="CHEBI:18420"/>
    </ligand>
</feature>
<dbReference type="PANTHER" id="PTHR11076">
    <property type="entry name" value="DNA REPAIR POLYMERASE UMUC / TRANSFERASE FAMILY MEMBER"/>
    <property type="match status" value="1"/>
</dbReference>
<dbReference type="InterPro" id="IPR043502">
    <property type="entry name" value="DNA/RNA_pol_sf"/>
</dbReference>
<dbReference type="EC" id="2.7.7.7" evidence="15"/>
<dbReference type="Pfam" id="PF00817">
    <property type="entry name" value="IMS"/>
    <property type="match status" value="1"/>
</dbReference>
<evidence type="ECO:0000256" key="9">
    <source>
        <dbReference type="ARBA" id="ARBA00022763"/>
    </source>
</evidence>
<dbReference type="InterPro" id="IPR022880">
    <property type="entry name" value="DNApol_IV"/>
</dbReference>
<dbReference type="GO" id="GO:0006281">
    <property type="term" value="P:DNA repair"/>
    <property type="evidence" value="ECO:0007669"/>
    <property type="project" value="UniProtKB-UniRule"/>
</dbReference>
<dbReference type="Gene3D" id="3.30.70.270">
    <property type="match status" value="1"/>
</dbReference>
<dbReference type="Gene3D" id="1.10.150.20">
    <property type="entry name" value="5' to 3' exonuclease, C-terminal subdomain"/>
    <property type="match status" value="1"/>
</dbReference>
<accession>A0A437Q7Q5</accession>
<keyword evidence="9 15" id="KW-0227">DNA damage</keyword>
<proteinExistence type="inferred from homology"/>